<dbReference type="Proteomes" id="UP001605036">
    <property type="component" value="Unassembled WGS sequence"/>
</dbReference>
<comment type="caution">
    <text evidence="2">The sequence shown here is derived from an EMBL/GenBank/DDBJ whole genome shotgun (WGS) entry which is preliminary data.</text>
</comment>
<sequence length="96" mass="10754">MQKVQGKTYIPLNVDNVVRFGLSTRLYHFQGPTEFMPKDGLSKPERHAVRMLELAQEKAEKEQSLLCASRNAASADGATWGMQESAVEEEDTEGLR</sequence>
<evidence type="ECO:0000256" key="1">
    <source>
        <dbReference type="SAM" id="MobiDB-lite"/>
    </source>
</evidence>
<evidence type="ECO:0000313" key="2">
    <source>
        <dbReference type="EMBL" id="KAL2620659.1"/>
    </source>
</evidence>
<evidence type="ECO:0000313" key="3">
    <source>
        <dbReference type="Proteomes" id="UP001605036"/>
    </source>
</evidence>
<dbReference type="EMBL" id="JBHFFA010000006">
    <property type="protein sequence ID" value="KAL2620659.1"/>
    <property type="molecule type" value="Genomic_DNA"/>
</dbReference>
<accession>A0ABD1Y5Q8</accession>
<feature type="region of interest" description="Disordered" evidence="1">
    <location>
        <begin position="73"/>
        <end position="96"/>
    </location>
</feature>
<organism evidence="2 3">
    <name type="scientific">Riccia fluitans</name>
    <dbReference type="NCBI Taxonomy" id="41844"/>
    <lineage>
        <taxon>Eukaryota</taxon>
        <taxon>Viridiplantae</taxon>
        <taxon>Streptophyta</taxon>
        <taxon>Embryophyta</taxon>
        <taxon>Marchantiophyta</taxon>
        <taxon>Marchantiopsida</taxon>
        <taxon>Marchantiidae</taxon>
        <taxon>Marchantiales</taxon>
        <taxon>Ricciaceae</taxon>
        <taxon>Riccia</taxon>
    </lineage>
</organism>
<dbReference type="AlphaFoldDB" id="A0ABD1Y5Q8"/>
<protein>
    <submittedName>
        <fullName evidence="2">Uncharacterized protein</fullName>
    </submittedName>
</protein>
<name>A0ABD1Y5Q8_9MARC</name>
<keyword evidence="3" id="KW-1185">Reference proteome</keyword>
<feature type="compositionally biased region" description="Acidic residues" evidence="1">
    <location>
        <begin position="86"/>
        <end position="96"/>
    </location>
</feature>
<proteinExistence type="predicted"/>
<gene>
    <name evidence="2" type="ORF">R1flu_000864</name>
</gene>
<reference evidence="2 3" key="1">
    <citation type="submission" date="2024-09" db="EMBL/GenBank/DDBJ databases">
        <title>Chromosome-scale assembly of Riccia fluitans.</title>
        <authorList>
            <person name="Paukszto L."/>
            <person name="Sawicki J."/>
            <person name="Karawczyk K."/>
            <person name="Piernik-Szablinska J."/>
            <person name="Szczecinska M."/>
            <person name="Mazdziarz M."/>
        </authorList>
    </citation>
    <scope>NUCLEOTIDE SEQUENCE [LARGE SCALE GENOMIC DNA]</scope>
    <source>
        <strain evidence="2">Rf_01</strain>
        <tissue evidence="2">Aerial parts of the thallus</tissue>
    </source>
</reference>